<reference evidence="1 2" key="1">
    <citation type="journal article" date="2022" name="Pathogens">
        <title>Staphylococcus ratti sp. nov. Isolated from a Lab Rat.</title>
        <authorList>
            <person name="Kovarovic V."/>
            <person name="Sedlacek I."/>
            <person name="Petras P."/>
            <person name="Kralova S."/>
            <person name="Maslanova I."/>
            <person name="Svec P."/>
            <person name="Neumann-Schaal M."/>
            <person name="Botka T."/>
            <person name="Gelbicova T."/>
            <person name="Stankova E."/>
            <person name="Doskar J."/>
            <person name="Pantucek R."/>
        </authorList>
    </citation>
    <scope>NUCLEOTIDE SEQUENCE [LARGE SCALE GENOMIC DNA]</scope>
    <source>
        <strain evidence="1 2">CCM 9025</strain>
    </source>
</reference>
<proteinExistence type="predicted"/>
<keyword evidence="2" id="KW-1185">Reference proteome</keyword>
<organism evidence="1 2">
    <name type="scientific">Staphylococcus ratti</name>
    <dbReference type="NCBI Taxonomy" id="2892440"/>
    <lineage>
        <taxon>Bacteria</taxon>
        <taxon>Bacillati</taxon>
        <taxon>Bacillota</taxon>
        <taxon>Bacilli</taxon>
        <taxon>Bacillales</taxon>
        <taxon>Staphylococcaceae</taxon>
        <taxon>Staphylococcus</taxon>
    </lineage>
</organism>
<gene>
    <name evidence="1" type="ORF">LN051_09925</name>
</gene>
<dbReference type="Proteomes" id="UP001197626">
    <property type="component" value="Chromosome"/>
</dbReference>
<dbReference type="Pfam" id="PF08741">
    <property type="entry name" value="YwhD"/>
    <property type="match status" value="1"/>
</dbReference>
<dbReference type="EMBL" id="CP086654">
    <property type="protein sequence ID" value="UEX91191.1"/>
    <property type="molecule type" value="Genomic_DNA"/>
</dbReference>
<name>A0ABY3PFX0_9STAP</name>
<dbReference type="InterPro" id="IPR014852">
    <property type="entry name" value="YwhD"/>
</dbReference>
<evidence type="ECO:0000313" key="1">
    <source>
        <dbReference type="EMBL" id="UEX91191.1"/>
    </source>
</evidence>
<dbReference type="RefSeq" id="WP_229293670.1">
    <property type="nucleotide sequence ID" value="NZ_CP086654.1"/>
</dbReference>
<accession>A0ABY3PFX0</accession>
<sequence length="173" mass="19408">MGGINVAEQKGFKFNIIKKDPLDGHKGTNIGSISLDNVAPVFIDIDAKEAFIDIGAMHARADVERGVKWINEKEVVNVEGAKAYWLCWVTTERGEHGPYYAGLTAAYMLVNKSIRRGYKSMPEHVNMMDKSMKHQIIIDQIGEDNKKVLKAFLESHNLEMWQNSSDALKTALT</sequence>
<protein>
    <submittedName>
        <fullName evidence="1">YwhD family protein</fullName>
    </submittedName>
</protein>
<evidence type="ECO:0000313" key="2">
    <source>
        <dbReference type="Proteomes" id="UP001197626"/>
    </source>
</evidence>